<feature type="region of interest" description="Disordered" evidence="1">
    <location>
        <begin position="326"/>
        <end position="351"/>
    </location>
</feature>
<dbReference type="Gene3D" id="2.60.40.2700">
    <property type="match status" value="3"/>
</dbReference>
<name>A0A4P6FAK1_9MICO</name>
<evidence type="ECO:0000259" key="2">
    <source>
        <dbReference type="Pfam" id="PF07995"/>
    </source>
</evidence>
<dbReference type="Gene3D" id="2.120.10.30">
    <property type="entry name" value="TolB, C-terminal domain"/>
    <property type="match status" value="1"/>
</dbReference>
<feature type="region of interest" description="Disordered" evidence="1">
    <location>
        <begin position="208"/>
        <end position="284"/>
    </location>
</feature>
<dbReference type="PANTHER" id="PTHR19328">
    <property type="entry name" value="HEDGEHOG-INTERACTING PROTEIN"/>
    <property type="match status" value="1"/>
</dbReference>
<sequence length="1028" mass="106948">MGIVVRGSTREQGDAARTRRAAVFGVVVALAVTLGLAQPAAAAEFTSAPVPTISGTSAVGSTLTVNPGTWSPTPTGGGYRWNRNGTAISGATASTYRLVAADAGTSITVTVTATRSGYTTTSRTSAARAIPAAAASPFTSAPTPTISGTSAVGSTLTVNPGTWSPSPTGGGYQWNRNGTAIGGATAATYRLVAADAGTSITATVTASRAGYTTTSRTSAARVIPGAPTPPPTTQPPTTPPPTTQPPSSTPFTSAPTPIISGTSAVGSTLTVNPGTWSPTPTGGGYRWNRNGSAISGATNSTYRLVAADAGTSITVTVTASRAGYTTTSRTSAARVIPGTTQPPTTPPPTTPPTTGPGFDALVHFDQYTRAALQGQDGWTASALPSVVADPLDANNQVLRMGGGGNEQAYRAIPAIANGSTGTLFFRFLRTGTVDASVGLTDVDAPADFAHARAYANTQNDDALRVRNGGAFTSVGTLARDVWQCVWIVADNQSDRLAIYSQGGPYATRTRLPAGAAQQFGFRQAVNGALDRFFTKNGPTGNGVLYLDDLAVDTGGENLTLPTGNPGDCAPGGTASPDALINPLPDPIASSLGIVVTELAQLPRSSTTPATQDQRLIRYNRITHLDEVPDGSGRLMVPDNNGTLYLVNKTTGQYSAYLDVRQRFVDNFHNSAGLGTGLGSAEFHPGFAQNGLFYTVHTEGGTALQQDAPDFPAFGNTAYHSVVTEWKATNPAANVFAGTQREIMRIPFPGQVHTVQQIAFNPTVGPGDPDYGKLYLLVGDGGSGVGNGNPQNLAMPHGKIFRIDPAGRNSANGEYGIPPDNPFLGRPGALPELYAVGMRDPHRISWDPGGDHTMYLGHIGEWQVESVYAVEPGDNFGWSVREGPFLANNRQIFPLPLDDAQFGFTYPVAAYDHNRDPGQTGDAGVALNGGFVYRGAIQALRGRYLFTDLVRGWVLSTNASQMVRNDGDIADLAPIERLRVFSGGRETTFAQLVGDTRVDLRFGSDADGELYLVAKANGKIWKVTGATTG</sequence>
<dbReference type="KEGG" id="agf:ET445_00200"/>
<accession>A0A4P6FAK1</accession>
<dbReference type="InterPro" id="IPR011042">
    <property type="entry name" value="6-blade_b-propeller_TolB-like"/>
</dbReference>
<dbReference type="InterPro" id="IPR011041">
    <property type="entry name" value="Quinoprot_gluc/sorb_DH_b-prop"/>
</dbReference>
<dbReference type="EMBL" id="CP035491">
    <property type="protein sequence ID" value="QAY71983.1"/>
    <property type="molecule type" value="Genomic_DNA"/>
</dbReference>
<feature type="compositionally biased region" description="Polar residues" evidence="1">
    <location>
        <begin position="208"/>
        <end position="218"/>
    </location>
</feature>
<proteinExistence type="predicted"/>
<organism evidence="3 4">
    <name type="scientific">Agromyces protaetiae</name>
    <dbReference type="NCBI Taxonomy" id="2509455"/>
    <lineage>
        <taxon>Bacteria</taxon>
        <taxon>Bacillati</taxon>
        <taxon>Actinomycetota</taxon>
        <taxon>Actinomycetes</taxon>
        <taxon>Micrococcales</taxon>
        <taxon>Microbacteriaceae</taxon>
        <taxon>Agromyces</taxon>
    </lineage>
</organism>
<feature type="compositionally biased region" description="Polar residues" evidence="1">
    <location>
        <begin position="259"/>
        <end position="272"/>
    </location>
</feature>
<feature type="domain" description="Glucose/Sorbosone dehydrogenase" evidence="2">
    <location>
        <begin position="624"/>
        <end position="913"/>
    </location>
</feature>
<keyword evidence="4" id="KW-1185">Reference proteome</keyword>
<feature type="compositionally biased region" description="Pro residues" evidence="1">
    <location>
        <begin position="226"/>
        <end position="248"/>
    </location>
</feature>
<dbReference type="SUPFAM" id="SSF50952">
    <property type="entry name" value="Soluble quinoprotein glucose dehydrogenase"/>
    <property type="match status" value="1"/>
</dbReference>
<evidence type="ECO:0000313" key="3">
    <source>
        <dbReference type="EMBL" id="QAY71983.1"/>
    </source>
</evidence>
<dbReference type="InterPro" id="IPR012938">
    <property type="entry name" value="Glc/Sorbosone_DH"/>
</dbReference>
<protein>
    <recommendedName>
        <fullName evidence="2">Glucose/Sorbosone dehydrogenase domain-containing protein</fullName>
    </recommendedName>
</protein>
<evidence type="ECO:0000256" key="1">
    <source>
        <dbReference type="SAM" id="MobiDB-lite"/>
    </source>
</evidence>
<reference evidence="3 4" key="1">
    <citation type="submission" date="2019-01" db="EMBL/GenBank/DDBJ databases">
        <title>Genome sequencing of strain FW100M-8.</title>
        <authorList>
            <person name="Heo J."/>
            <person name="Kim S.-J."/>
            <person name="Kim J.-S."/>
            <person name="Hong S.-B."/>
            <person name="Kwon S.-W."/>
        </authorList>
    </citation>
    <scope>NUCLEOTIDE SEQUENCE [LARGE SCALE GENOMIC DNA]</scope>
    <source>
        <strain evidence="3 4">FW100M-8</strain>
    </source>
</reference>
<gene>
    <name evidence="3" type="ORF">ET445_00200</name>
</gene>
<dbReference type="Proteomes" id="UP000291259">
    <property type="component" value="Chromosome"/>
</dbReference>
<dbReference type="PANTHER" id="PTHR19328:SF13">
    <property type="entry name" value="HIPL1 PROTEIN"/>
    <property type="match status" value="1"/>
</dbReference>
<dbReference type="OrthoDB" id="9758772at2"/>
<dbReference type="AlphaFoldDB" id="A0A4P6FAK1"/>
<evidence type="ECO:0000313" key="4">
    <source>
        <dbReference type="Proteomes" id="UP000291259"/>
    </source>
</evidence>
<dbReference type="Pfam" id="PF07995">
    <property type="entry name" value="GSDH"/>
    <property type="match status" value="1"/>
</dbReference>